<name>A0AB33IPN5_9BACT</name>
<evidence type="ECO:0000256" key="2">
    <source>
        <dbReference type="ARBA" id="ARBA00022526"/>
    </source>
</evidence>
<dbReference type="Gene3D" id="2.130.10.10">
    <property type="entry name" value="YVTN repeat-like/Quinoprotein amine dehydrogenase"/>
    <property type="match status" value="1"/>
</dbReference>
<dbReference type="SUPFAM" id="SSF51004">
    <property type="entry name" value="C-terminal (heme d1) domain of cytochrome cd1-nitrite reductase"/>
    <property type="match status" value="1"/>
</dbReference>
<dbReference type="Pfam" id="PF10282">
    <property type="entry name" value="Lactonase"/>
    <property type="match status" value="1"/>
</dbReference>
<dbReference type="GO" id="GO:0006006">
    <property type="term" value="P:glucose metabolic process"/>
    <property type="evidence" value="ECO:0007669"/>
    <property type="project" value="UniProtKB-KW"/>
</dbReference>
<dbReference type="InterPro" id="IPR050282">
    <property type="entry name" value="Cycloisomerase_2"/>
</dbReference>
<protein>
    <submittedName>
        <fullName evidence="3">Lactonase family protein</fullName>
    </submittedName>
</protein>
<evidence type="ECO:0000256" key="1">
    <source>
        <dbReference type="ARBA" id="ARBA00005564"/>
    </source>
</evidence>
<dbReference type="PANTHER" id="PTHR30344:SF1">
    <property type="entry name" value="6-PHOSPHOGLUCONOLACTONASE"/>
    <property type="match status" value="1"/>
</dbReference>
<accession>A0AB33IPN5</accession>
<dbReference type="InterPro" id="IPR015943">
    <property type="entry name" value="WD40/YVTN_repeat-like_dom_sf"/>
</dbReference>
<gene>
    <name evidence="3" type="ORF">GTC17253_14840</name>
</gene>
<keyword evidence="2" id="KW-0313">Glucose metabolism</keyword>
<reference evidence="3" key="1">
    <citation type="submission" date="2024-07" db="EMBL/GenBank/DDBJ databases">
        <title>Complete genome sequence of Prevotella sp. YM-2024 GTC17253.</title>
        <authorList>
            <person name="Hayashi M."/>
            <person name="Muto Y."/>
            <person name="Tanaka K."/>
            <person name="Niwa H."/>
        </authorList>
    </citation>
    <scope>NUCLEOTIDE SEQUENCE</scope>
    <source>
        <strain evidence="3">GTC17253</strain>
    </source>
</reference>
<dbReference type="InterPro" id="IPR011048">
    <property type="entry name" value="Haem_d1_sf"/>
</dbReference>
<dbReference type="GO" id="GO:0005829">
    <property type="term" value="C:cytosol"/>
    <property type="evidence" value="ECO:0007669"/>
    <property type="project" value="TreeGrafter"/>
</dbReference>
<keyword evidence="2" id="KW-0119">Carbohydrate metabolism</keyword>
<sequence length="347" mass="37519">MLGLTQSNAKKLMMAVGTYTNGTSKGIYTFHFDDKTGVATPLHMLAMDNPSFLKLGRQKGLLYAVSEKSDATASINAIRLDMKTGEMTLLNTQPTNGEDPCHVETNGKVVMTANYSGGSLSVFPLNSDGTIRPMSQLFKGSTAPTDVPNQATPHIHCSKLSPDGKIVLASNFSANEILGFRVLGDGSLQKIGVVGTLTRNSGPRHIIYSDKAVYVMSEVSGAVTVFKRGYGEMKRLQEIQSDSVNGRGGADIHLSPNGKFLYTSNRLKADGISIFAVNKLDGTLTKIGYQDTGIHPRNFNITPNGRFLLCACRDSNKIQVFSINKETGLLTDTHQDIMVDKAVCIEF</sequence>
<dbReference type="InterPro" id="IPR019405">
    <property type="entry name" value="Lactonase_7-beta_prop"/>
</dbReference>
<organism evidence="3">
    <name type="scientific">Prevotella sp. GTC17253</name>
    <dbReference type="NCBI Taxonomy" id="3236793"/>
    <lineage>
        <taxon>Bacteria</taxon>
        <taxon>Pseudomonadati</taxon>
        <taxon>Bacteroidota</taxon>
        <taxon>Bacteroidia</taxon>
        <taxon>Bacteroidales</taxon>
        <taxon>Prevotellaceae</taxon>
        <taxon>Prevotella</taxon>
    </lineage>
</organism>
<proteinExistence type="inferred from homology"/>
<comment type="similarity">
    <text evidence="1">Belongs to the cycloisomerase 2 family.</text>
</comment>
<dbReference type="PANTHER" id="PTHR30344">
    <property type="entry name" value="6-PHOSPHOGLUCONOLACTONASE-RELATED"/>
    <property type="match status" value="1"/>
</dbReference>
<dbReference type="AlphaFoldDB" id="A0AB33IPN5"/>
<dbReference type="EMBL" id="AP035785">
    <property type="protein sequence ID" value="BFO71518.1"/>
    <property type="molecule type" value="Genomic_DNA"/>
</dbReference>
<dbReference type="GO" id="GO:0017057">
    <property type="term" value="F:6-phosphogluconolactonase activity"/>
    <property type="evidence" value="ECO:0007669"/>
    <property type="project" value="TreeGrafter"/>
</dbReference>
<evidence type="ECO:0000313" key="3">
    <source>
        <dbReference type="EMBL" id="BFO71518.1"/>
    </source>
</evidence>